<reference evidence="2" key="1">
    <citation type="submission" date="2011-02" db="EMBL/GenBank/DDBJ databases">
        <title>Complete sequence of Methanobacterium sp. AL-21.</title>
        <authorList>
            <consortium name="US DOE Joint Genome Institute"/>
            <person name="Lucas S."/>
            <person name="Copeland A."/>
            <person name="Lapidus A."/>
            <person name="Cheng J.-F."/>
            <person name="Goodwin L."/>
            <person name="Pitluck S."/>
            <person name="Chertkov O."/>
            <person name="Detter J.C."/>
            <person name="Han C."/>
            <person name="Tapia R."/>
            <person name="Land M."/>
            <person name="Hauser L."/>
            <person name="Kyrpides N."/>
            <person name="Ivanova N."/>
            <person name="Mikhailova N."/>
            <person name="Pagani I."/>
            <person name="Cadillo-Quiroz H."/>
            <person name="Imachi H."/>
            <person name="Zinder S."/>
            <person name="Liu W."/>
            <person name="Woyke T."/>
        </authorList>
    </citation>
    <scope>NUCLEOTIDE SEQUENCE [LARGE SCALE GENOMIC DNA]</scope>
    <source>
        <strain evidence="2">AL-21</strain>
    </source>
</reference>
<dbReference type="EMBL" id="CP002551">
    <property type="protein sequence ID" value="ADZ09253.1"/>
    <property type="molecule type" value="Genomic_DNA"/>
</dbReference>
<evidence type="ECO:0000313" key="1">
    <source>
        <dbReference type="EMBL" id="ADZ09253.1"/>
    </source>
</evidence>
<dbReference type="HOGENOM" id="CLU_3194509_0_0_2"/>
<accession>F0TCH6</accession>
<keyword evidence="2" id="KW-1185">Reference proteome</keyword>
<dbReference type="AlphaFoldDB" id="F0TCH6"/>
<dbReference type="GeneID" id="43500401"/>
<dbReference type="RefSeq" id="WP_013644604.1">
    <property type="nucleotide sequence ID" value="NC_015216.1"/>
</dbReference>
<gene>
    <name evidence="1" type="ordered locus">Metbo_1006</name>
</gene>
<evidence type="ECO:0000313" key="2">
    <source>
        <dbReference type="Proteomes" id="UP000007490"/>
    </source>
</evidence>
<sequence>MKTEKEIRRMIEILEKTKIPSEDDKNKVKIQIDILKWVLGEPVEH</sequence>
<organism evidence="1 2">
    <name type="scientific">Methanobacterium lacus (strain AL-21)</name>
    <dbReference type="NCBI Taxonomy" id="877455"/>
    <lineage>
        <taxon>Archaea</taxon>
        <taxon>Methanobacteriati</taxon>
        <taxon>Methanobacteriota</taxon>
        <taxon>Methanomada group</taxon>
        <taxon>Methanobacteria</taxon>
        <taxon>Methanobacteriales</taxon>
        <taxon>Methanobacteriaceae</taxon>
        <taxon>Methanobacterium</taxon>
    </lineage>
</organism>
<protein>
    <submittedName>
        <fullName evidence="1">Uncharacterized protein</fullName>
    </submittedName>
</protein>
<dbReference type="Proteomes" id="UP000007490">
    <property type="component" value="Chromosome"/>
</dbReference>
<proteinExistence type="predicted"/>
<reference evidence="1 2" key="2">
    <citation type="journal article" date="2014" name="Int. J. Syst. Evol. Microbiol.">
        <title>Methanobacterium paludis sp. nov. and a novel strain of Methanobacterium lacus isolated from northern peatlands.</title>
        <authorList>
            <person name="Cadillo-Quiroz H."/>
            <person name="Brauer S.L."/>
            <person name="Goodson N."/>
            <person name="Yavitt J.B."/>
            <person name="Zinder S.H."/>
        </authorList>
    </citation>
    <scope>NUCLEOTIDE SEQUENCE [LARGE SCALE GENOMIC DNA]</scope>
    <source>
        <strain evidence="1 2">AL-21</strain>
    </source>
</reference>
<dbReference type="KEGG" id="mel:Metbo_1006"/>
<name>F0TCH6_METLA</name>